<evidence type="ECO:0000313" key="2">
    <source>
        <dbReference type="EMBL" id="CUH32995.1"/>
    </source>
</evidence>
<sequence>MWRPCTARLRQGAAKRMGVPTPNSLRGKLPVSGLTGLSKNTTIRCISVFRTRPDGLMPRPFAGSGLTRNMASRRIVPSSMTTPEGMNR</sequence>
<reference evidence="2 3" key="1">
    <citation type="submission" date="2015-09" db="EMBL/GenBank/DDBJ databases">
        <authorList>
            <person name="Jackson K.R."/>
            <person name="Lunt B.L."/>
            <person name="Fisher J.N.B."/>
            <person name="Gardner A.V."/>
            <person name="Bailey M.E."/>
            <person name="Deus L.M."/>
            <person name="Earl A.S."/>
            <person name="Gibby P.D."/>
            <person name="Hartmann K.A."/>
            <person name="Liu J.E."/>
            <person name="Manci A.M."/>
            <person name="Nielsen D.A."/>
            <person name="Solomon M.B."/>
            <person name="Breakwell D.P."/>
            <person name="Burnett S.H."/>
            <person name="Grose J.H."/>
        </authorList>
    </citation>
    <scope>NUCLEOTIDE SEQUENCE [LARGE SCALE GENOMIC DNA]</scope>
    <source>
        <strain evidence="2 3">CECT 7799</strain>
    </source>
</reference>
<evidence type="ECO:0000256" key="1">
    <source>
        <dbReference type="SAM" id="MobiDB-lite"/>
    </source>
</evidence>
<proteinExistence type="predicted"/>
<evidence type="ECO:0000313" key="3">
    <source>
        <dbReference type="Proteomes" id="UP000049455"/>
    </source>
</evidence>
<gene>
    <name evidence="2" type="ORF">JSE7799_00960</name>
</gene>
<accession>A0A0M7BA93</accession>
<dbReference type="EMBL" id="CYPR01000055">
    <property type="protein sequence ID" value="CUH32995.1"/>
    <property type="molecule type" value="Genomic_DNA"/>
</dbReference>
<dbReference type="STRING" id="313367.JSE7799_00960"/>
<keyword evidence="3" id="KW-1185">Reference proteome</keyword>
<name>A0A0M7BA93_9RHOB</name>
<dbReference type="Proteomes" id="UP000049455">
    <property type="component" value="Unassembled WGS sequence"/>
</dbReference>
<feature type="region of interest" description="Disordered" evidence="1">
    <location>
        <begin position="1"/>
        <end position="25"/>
    </location>
</feature>
<dbReference type="AlphaFoldDB" id="A0A0M7BA93"/>
<protein>
    <submittedName>
        <fullName evidence="2">Uncharacterized protein</fullName>
    </submittedName>
</protein>
<organism evidence="2 3">
    <name type="scientific">Jannaschia seosinensis</name>
    <dbReference type="NCBI Taxonomy" id="313367"/>
    <lineage>
        <taxon>Bacteria</taxon>
        <taxon>Pseudomonadati</taxon>
        <taxon>Pseudomonadota</taxon>
        <taxon>Alphaproteobacteria</taxon>
        <taxon>Rhodobacterales</taxon>
        <taxon>Roseobacteraceae</taxon>
        <taxon>Jannaschia</taxon>
    </lineage>
</organism>
<feature type="compositionally biased region" description="Polar residues" evidence="1">
    <location>
        <begin position="78"/>
        <end position="88"/>
    </location>
</feature>
<feature type="region of interest" description="Disordered" evidence="1">
    <location>
        <begin position="59"/>
        <end position="88"/>
    </location>
</feature>